<geneLocation type="nucleomorph" evidence="7"/>
<dbReference type="AlphaFoldDB" id="A9BKM1"/>
<dbReference type="CDD" id="cd22363">
    <property type="entry name" value="tRNA-intron_lyase_C"/>
    <property type="match status" value="1"/>
</dbReference>
<name>A9BKM1_HEMAN</name>
<dbReference type="EMBL" id="CP000882">
    <property type="protein sequence ID" value="ABW98026.1"/>
    <property type="molecule type" value="Genomic_DNA"/>
</dbReference>
<evidence type="ECO:0000259" key="6">
    <source>
        <dbReference type="Pfam" id="PF01974"/>
    </source>
</evidence>
<evidence type="ECO:0000256" key="4">
    <source>
        <dbReference type="ARBA" id="ARBA00023239"/>
    </source>
</evidence>
<gene>
    <name evidence="7" type="ORF">HAN_2g198</name>
</gene>
<evidence type="ECO:0000313" key="7">
    <source>
        <dbReference type="EMBL" id="ABW98026.1"/>
    </source>
</evidence>
<dbReference type="EC" id="4.6.1.16" evidence="2"/>
<evidence type="ECO:0000256" key="1">
    <source>
        <dbReference type="ARBA" id="ARBA00008078"/>
    </source>
</evidence>
<dbReference type="SUPFAM" id="SSF53032">
    <property type="entry name" value="tRNA-intron endonuclease catalytic domain-like"/>
    <property type="match status" value="1"/>
</dbReference>
<dbReference type="Proteomes" id="UP000243127">
    <property type="component" value="Nucleomorph 2"/>
</dbReference>
<evidence type="ECO:0000256" key="5">
    <source>
        <dbReference type="ARBA" id="ARBA00034031"/>
    </source>
</evidence>
<evidence type="ECO:0000256" key="3">
    <source>
        <dbReference type="ARBA" id="ARBA00022694"/>
    </source>
</evidence>
<feature type="domain" description="tRNA intron endonuclease catalytic" evidence="6">
    <location>
        <begin position="169"/>
        <end position="245"/>
    </location>
</feature>
<dbReference type="GO" id="GO:0005634">
    <property type="term" value="C:nucleus"/>
    <property type="evidence" value="ECO:0007669"/>
    <property type="project" value="UniProtKB-ARBA"/>
</dbReference>
<dbReference type="InterPro" id="IPR011856">
    <property type="entry name" value="tRNA_endonuc-like_dom_sf"/>
</dbReference>
<dbReference type="RefSeq" id="XP_001712351.1">
    <property type="nucleotide sequence ID" value="XM_001712299.1"/>
</dbReference>
<dbReference type="InterPro" id="IPR006677">
    <property type="entry name" value="tRNA_intron_Endonuc_cat-like"/>
</dbReference>
<dbReference type="InterPro" id="IPR036167">
    <property type="entry name" value="tRNA_intron_Endo_cat-like_sf"/>
</dbReference>
<dbReference type="GO" id="GO:0000213">
    <property type="term" value="F:tRNA-intron lyase activity"/>
    <property type="evidence" value="ECO:0007669"/>
    <property type="project" value="UniProtKB-EC"/>
</dbReference>
<comment type="similarity">
    <text evidence="1">Belongs to the tRNA-intron endonuclease family.</text>
</comment>
<proteinExistence type="inferred from homology"/>
<comment type="catalytic activity">
    <reaction evidence="5">
        <text>pretRNA = a 3'-half-tRNA molecule with a 5'-OH end + a 5'-half-tRNA molecule with a 2',3'-cyclic phosphate end + an intron with a 2',3'-cyclic phosphate and a 5'-hydroxyl terminus.</text>
        <dbReference type="EC" id="4.6.1.16"/>
    </reaction>
</comment>
<keyword evidence="4" id="KW-0456">Lyase</keyword>
<dbReference type="PANTHER" id="PTHR13070">
    <property type="entry name" value="TRNA-SPLICING ENDONUCLEASE SUBUNIT SEN34-RELATED"/>
    <property type="match status" value="1"/>
</dbReference>
<dbReference type="Gene3D" id="3.40.1350.10">
    <property type="match status" value="1"/>
</dbReference>
<evidence type="ECO:0000256" key="2">
    <source>
        <dbReference type="ARBA" id="ARBA00012573"/>
    </source>
</evidence>
<sequence length="260" mass="31080">MEKKISVFHIQKNLFFVSNPLDILNLRNKFRIEGVTFYSENMLNKNKIFMQLNLEEILLGLEFGFLRLKKIFPQPNLGNFFSFSKFFSNNKIIEKTNKNGKSFFLIRKWRENLYVIFQNLKKKKNEKRKNFLFSKNYSHKNKRFLTKRKVEKYDLNFFLNKFTTSKFIDFLIFRDLWQRGFVITSGIKFGSTFTAYAGNLNFFHSCTSVFSLKYFPSSFSIDLISFGRVGTSTKKRTIFAFLSKKLFVNYFGIKWLKDLP</sequence>
<protein>
    <recommendedName>
        <fullName evidence="2">tRNA-intron lyase</fullName>
        <ecNumber evidence="2">4.6.1.16</ecNumber>
    </recommendedName>
</protein>
<reference evidence="7 8" key="1">
    <citation type="journal article" date="2007" name="Proc. Natl. Acad. Sci. U.S.A.">
        <title>Nucleomorph genome of Hemiselmis andersenii reveals complete intron loss and compaction as a driver of protein structure and function.</title>
        <authorList>
            <person name="Lane C.E."/>
            <person name="van den Heuvel K."/>
            <person name="Kozera C."/>
            <person name="Curtis B.A."/>
            <person name="Parsons B.J."/>
            <person name="Bowman S."/>
            <person name="Archibald J.M."/>
        </authorList>
    </citation>
    <scope>NUCLEOTIDE SEQUENCE [LARGE SCALE GENOMIC DNA]</scope>
    <source>
        <strain evidence="7 8">CCMP644</strain>
    </source>
</reference>
<accession>A9BKM1</accession>
<evidence type="ECO:0000313" key="8">
    <source>
        <dbReference type="Proteomes" id="UP000243127"/>
    </source>
</evidence>
<dbReference type="GO" id="GO:0003676">
    <property type="term" value="F:nucleic acid binding"/>
    <property type="evidence" value="ECO:0007669"/>
    <property type="project" value="InterPro"/>
</dbReference>
<keyword evidence="7" id="KW-0542">Nucleomorph</keyword>
<dbReference type="PANTHER" id="PTHR13070:SF0">
    <property type="entry name" value="TRNA-SPLICING ENDONUCLEASE SUBUNIT SEN34"/>
    <property type="match status" value="1"/>
</dbReference>
<dbReference type="Pfam" id="PF01974">
    <property type="entry name" value="tRNA_int_endo"/>
    <property type="match status" value="1"/>
</dbReference>
<organism evidence="7 8">
    <name type="scientific">Hemiselmis andersenii</name>
    <name type="common">Cryptophyte alga</name>
    <dbReference type="NCBI Taxonomy" id="464988"/>
    <lineage>
        <taxon>Eukaryota</taxon>
        <taxon>Cryptophyceae</taxon>
        <taxon>Cryptomonadales</taxon>
        <taxon>Hemiselmidaceae</taxon>
        <taxon>Hemiselmis</taxon>
    </lineage>
</organism>
<dbReference type="GO" id="GO:0000379">
    <property type="term" value="P:tRNA-type intron splice site recognition and cleavage"/>
    <property type="evidence" value="ECO:0007669"/>
    <property type="project" value="TreeGrafter"/>
</dbReference>
<keyword evidence="3" id="KW-0819">tRNA processing</keyword>
<dbReference type="GeneID" id="5739373"/>